<name>A0A7S9DXE2_9ALTE</name>
<dbReference type="SUPFAM" id="SSF110849">
    <property type="entry name" value="ParB/Sulfiredoxin"/>
    <property type="match status" value="1"/>
</dbReference>
<keyword evidence="9" id="KW-1185">Reference proteome</keyword>
<dbReference type="FunFam" id="3.90.1530.30:FF:000001">
    <property type="entry name" value="Chromosome partitioning protein ParB"/>
    <property type="match status" value="1"/>
</dbReference>
<dbReference type="InterPro" id="IPR004437">
    <property type="entry name" value="ParB/RepB/Spo0J"/>
</dbReference>
<keyword evidence="4" id="KW-0238">DNA-binding</keyword>
<dbReference type="GO" id="GO:0007059">
    <property type="term" value="P:chromosome segregation"/>
    <property type="evidence" value="ECO:0007669"/>
    <property type="project" value="UniProtKB-KW"/>
</dbReference>
<dbReference type="KEGG" id="smaa:IT774_16580"/>
<proteinExistence type="inferred from homology"/>
<dbReference type="InterPro" id="IPR003115">
    <property type="entry name" value="ParB_N"/>
</dbReference>
<evidence type="ECO:0000256" key="6">
    <source>
        <dbReference type="SAM" id="MobiDB-lite"/>
    </source>
</evidence>
<evidence type="ECO:0000313" key="9">
    <source>
        <dbReference type="Proteomes" id="UP000595095"/>
    </source>
</evidence>
<dbReference type="CDD" id="cd16393">
    <property type="entry name" value="SPO0J_N"/>
    <property type="match status" value="1"/>
</dbReference>
<dbReference type="PANTHER" id="PTHR33375:SF1">
    <property type="entry name" value="CHROMOSOME-PARTITIONING PROTEIN PARB-RELATED"/>
    <property type="match status" value="1"/>
</dbReference>
<dbReference type="GO" id="GO:0003677">
    <property type="term" value="F:DNA binding"/>
    <property type="evidence" value="ECO:0007669"/>
    <property type="project" value="UniProtKB-KW"/>
</dbReference>
<dbReference type="Pfam" id="PF23552">
    <property type="entry name" value="ParB_C"/>
    <property type="match status" value="1"/>
</dbReference>
<gene>
    <name evidence="8" type="ORF">IT774_16580</name>
</gene>
<dbReference type="Pfam" id="PF02195">
    <property type="entry name" value="ParB_N"/>
    <property type="match status" value="1"/>
</dbReference>
<dbReference type="RefSeq" id="WP_195810748.1">
    <property type="nucleotide sequence ID" value="NZ_CP064795.1"/>
</dbReference>
<dbReference type="SMART" id="SM00470">
    <property type="entry name" value="ParB"/>
    <property type="match status" value="1"/>
</dbReference>
<dbReference type="InterPro" id="IPR050336">
    <property type="entry name" value="Chromosome_partition/occlusion"/>
</dbReference>
<dbReference type="InterPro" id="IPR036086">
    <property type="entry name" value="ParB/Sulfiredoxin_sf"/>
</dbReference>
<dbReference type="Gene3D" id="3.90.1530.30">
    <property type="match status" value="1"/>
</dbReference>
<feature type="compositionally biased region" description="Low complexity" evidence="6">
    <location>
        <begin position="11"/>
        <end position="34"/>
    </location>
</feature>
<dbReference type="Proteomes" id="UP000595095">
    <property type="component" value="Chromosome"/>
</dbReference>
<dbReference type="GO" id="GO:0005694">
    <property type="term" value="C:chromosome"/>
    <property type="evidence" value="ECO:0007669"/>
    <property type="project" value="TreeGrafter"/>
</dbReference>
<accession>A0A7S9DXE2</accession>
<dbReference type="InterPro" id="IPR041468">
    <property type="entry name" value="HTH_ParB/Spo0J"/>
</dbReference>
<reference evidence="8 9" key="1">
    <citation type="submission" date="2020-11" db="EMBL/GenBank/DDBJ databases">
        <title>Complete genome sequence for Salinimonas sp. strain G2-b.</title>
        <authorList>
            <person name="Park S.-J."/>
        </authorList>
    </citation>
    <scope>NUCLEOTIDE SEQUENCE [LARGE SCALE GENOMIC DNA]</scope>
    <source>
        <strain evidence="8 9">G2-b</strain>
    </source>
</reference>
<evidence type="ECO:0000313" key="8">
    <source>
        <dbReference type="EMBL" id="QPG05663.1"/>
    </source>
</evidence>
<evidence type="ECO:0000259" key="7">
    <source>
        <dbReference type="SMART" id="SM00470"/>
    </source>
</evidence>
<evidence type="ECO:0000256" key="1">
    <source>
        <dbReference type="ARBA" id="ARBA00006295"/>
    </source>
</evidence>
<dbReference type="NCBIfam" id="TIGR00180">
    <property type="entry name" value="parB_part"/>
    <property type="match status" value="1"/>
</dbReference>
<dbReference type="InterPro" id="IPR057240">
    <property type="entry name" value="ParB_dimer_C"/>
</dbReference>
<dbReference type="FunFam" id="1.10.10.2830:FF:000001">
    <property type="entry name" value="Chromosome partitioning protein ParB"/>
    <property type="match status" value="1"/>
</dbReference>
<comment type="function">
    <text evidence="5">Involved in chromosome partition. Localize to both poles of the predivisional cell following completion of DNA replication. Binds to the DNA origin of replication.</text>
</comment>
<keyword evidence="3" id="KW-0159">Chromosome partition</keyword>
<comment type="similarity">
    <text evidence="1">Belongs to the ParB family.</text>
</comment>
<sequence length="292" mass="32184">MSAKKRGLGRGLDALLATSQSSPQQAPEQAAPAPTDSELCKLPIEFLQPGRYQPRKDMSPDALDELASSIRSQGVIQPIVVRQLETQKYEIIAGERRWRAAQLAELDVVPCILKDVPDEAAVAIALIENIQREDLNAMEEAMALDRLMKEFELTHAEVAEAVGKSRTSVTNLLRLNNLNEDVKLLLEHGDIEMGHARALLALTGEQQTEAAQVVSGKGLTVRDTEKLVRKFLEPQRPKPEKTIDPDVQGLMTRLSENFGTPVSIDHNARGKGKIVINFSDLEQLDGILSKMN</sequence>
<dbReference type="Pfam" id="PF17762">
    <property type="entry name" value="HTH_ParB"/>
    <property type="match status" value="1"/>
</dbReference>
<evidence type="ECO:0000256" key="3">
    <source>
        <dbReference type="ARBA" id="ARBA00022829"/>
    </source>
</evidence>
<evidence type="ECO:0000256" key="5">
    <source>
        <dbReference type="ARBA" id="ARBA00025472"/>
    </source>
</evidence>
<dbReference type="PANTHER" id="PTHR33375">
    <property type="entry name" value="CHROMOSOME-PARTITIONING PROTEIN PARB-RELATED"/>
    <property type="match status" value="1"/>
</dbReference>
<feature type="domain" description="ParB-like N-terminal" evidence="7">
    <location>
        <begin position="40"/>
        <end position="130"/>
    </location>
</feature>
<dbReference type="Gene3D" id="1.10.10.2830">
    <property type="match status" value="1"/>
</dbReference>
<feature type="region of interest" description="Disordered" evidence="6">
    <location>
        <begin position="1"/>
        <end position="36"/>
    </location>
</feature>
<dbReference type="EMBL" id="CP064795">
    <property type="protein sequence ID" value="QPG05663.1"/>
    <property type="molecule type" value="Genomic_DNA"/>
</dbReference>
<dbReference type="AlphaFoldDB" id="A0A7S9DXE2"/>
<evidence type="ECO:0000256" key="4">
    <source>
        <dbReference type="ARBA" id="ARBA00023125"/>
    </source>
</evidence>
<dbReference type="GO" id="GO:0045881">
    <property type="term" value="P:positive regulation of sporulation resulting in formation of a cellular spore"/>
    <property type="evidence" value="ECO:0007669"/>
    <property type="project" value="TreeGrafter"/>
</dbReference>
<protein>
    <recommendedName>
        <fullName evidence="2">Probable chromosome-partitioning protein ParB</fullName>
    </recommendedName>
</protein>
<evidence type="ECO:0000256" key="2">
    <source>
        <dbReference type="ARBA" id="ARBA00022372"/>
    </source>
</evidence>
<organism evidence="8 9">
    <name type="scientific">Salinimonas marina</name>
    <dbReference type="NCBI Taxonomy" id="2785918"/>
    <lineage>
        <taxon>Bacteria</taxon>
        <taxon>Pseudomonadati</taxon>
        <taxon>Pseudomonadota</taxon>
        <taxon>Gammaproteobacteria</taxon>
        <taxon>Alteromonadales</taxon>
        <taxon>Alteromonadaceae</taxon>
        <taxon>Alteromonas/Salinimonas group</taxon>
        <taxon>Salinimonas</taxon>
    </lineage>
</organism>